<proteinExistence type="predicted"/>
<evidence type="ECO:0000313" key="2">
    <source>
        <dbReference type="Proteomes" id="UP000075901"/>
    </source>
</evidence>
<keyword evidence="2" id="KW-1185">Reference proteome</keyword>
<dbReference type="VEuPathDB" id="VectorBase:AMAM014461"/>
<dbReference type="EnsemblMetazoa" id="AMAM014461-RA">
    <property type="protein sequence ID" value="AMAM014461-PA"/>
    <property type="gene ID" value="AMAM014461"/>
</dbReference>
<accession>A0A182SVV1</accession>
<sequence>MKMKISFITITTIIILVEIAVKVVHLMKKTTVAASQLQRFTARCSPEWLAPSRHLDGEPLLLQQNDNVDSDDDNWLTLDYFSFILSLCMMKLRCSGDEKWEDNFYGMQSKCITQHLPPAGGIAFHRSSPFPGQGQGLPPTLKLPLW</sequence>
<name>A0A182SVV1_9DIPT</name>
<dbReference type="AlphaFoldDB" id="A0A182SVV1"/>
<evidence type="ECO:0000313" key="1">
    <source>
        <dbReference type="EnsemblMetazoa" id="AMAM014461-PA"/>
    </source>
</evidence>
<reference evidence="2" key="1">
    <citation type="submission" date="2013-09" db="EMBL/GenBank/DDBJ databases">
        <title>The Genome Sequence of Anopheles maculatus species B.</title>
        <authorList>
            <consortium name="The Broad Institute Genomics Platform"/>
            <person name="Neafsey D.E."/>
            <person name="Besansky N."/>
            <person name="Howell P."/>
            <person name="Walton C."/>
            <person name="Young S.K."/>
            <person name="Zeng Q."/>
            <person name="Gargeya S."/>
            <person name="Fitzgerald M."/>
            <person name="Haas B."/>
            <person name="Abouelleil A."/>
            <person name="Allen A.W."/>
            <person name="Alvarado L."/>
            <person name="Arachchi H.M."/>
            <person name="Berlin A.M."/>
            <person name="Chapman S.B."/>
            <person name="Gainer-Dewar J."/>
            <person name="Goldberg J."/>
            <person name="Griggs A."/>
            <person name="Gujja S."/>
            <person name="Hansen M."/>
            <person name="Howarth C."/>
            <person name="Imamovic A."/>
            <person name="Ireland A."/>
            <person name="Larimer J."/>
            <person name="McCowan C."/>
            <person name="Murphy C."/>
            <person name="Pearson M."/>
            <person name="Poon T.W."/>
            <person name="Priest M."/>
            <person name="Roberts A."/>
            <person name="Saif S."/>
            <person name="Shea T."/>
            <person name="Sisk P."/>
            <person name="Sykes S."/>
            <person name="Wortman J."/>
            <person name="Nusbaum C."/>
            <person name="Birren B."/>
        </authorList>
    </citation>
    <scope>NUCLEOTIDE SEQUENCE [LARGE SCALE GENOMIC DNA]</scope>
    <source>
        <strain evidence="2">maculatus3</strain>
    </source>
</reference>
<protein>
    <submittedName>
        <fullName evidence="1">Uncharacterized protein</fullName>
    </submittedName>
</protein>
<dbReference type="Proteomes" id="UP000075901">
    <property type="component" value="Unassembled WGS sequence"/>
</dbReference>
<organism evidence="1 2">
    <name type="scientific">Anopheles maculatus</name>
    <dbReference type="NCBI Taxonomy" id="74869"/>
    <lineage>
        <taxon>Eukaryota</taxon>
        <taxon>Metazoa</taxon>
        <taxon>Ecdysozoa</taxon>
        <taxon>Arthropoda</taxon>
        <taxon>Hexapoda</taxon>
        <taxon>Insecta</taxon>
        <taxon>Pterygota</taxon>
        <taxon>Neoptera</taxon>
        <taxon>Endopterygota</taxon>
        <taxon>Diptera</taxon>
        <taxon>Nematocera</taxon>
        <taxon>Culicoidea</taxon>
        <taxon>Culicidae</taxon>
        <taxon>Anophelinae</taxon>
        <taxon>Anopheles</taxon>
        <taxon>Anopheles maculatus group</taxon>
    </lineage>
</organism>
<reference evidence="1" key="2">
    <citation type="submission" date="2020-05" db="UniProtKB">
        <authorList>
            <consortium name="EnsemblMetazoa"/>
        </authorList>
    </citation>
    <scope>IDENTIFICATION</scope>
    <source>
        <strain evidence="1">maculatus3</strain>
    </source>
</reference>